<dbReference type="AlphaFoldDB" id="A0A1Y2F2H3"/>
<feature type="compositionally biased region" description="Basic residues" evidence="19">
    <location>
        <begin position="612"/>
        <end position="624"/>
    </location>
</feature>
<dbReference type="GO" id="GO:0097552">
    <property type="term" value="P:mitochondrial double-strand break repair via homologous recombination"/>
    <property type="evidence" value="ECO:0007669"/>
    <property type="project" value="TreeGrafter"/>
</dbReference>
<dbReference type="GO" id="GO:0007095">
    <property type="term" value="P:mitotic G2 DNA damage checkpoint signaling"/>
    <property type="evidence" value="ECO:0007669"/>
    <property type="project" value="TreeGrafter"/>
</dbReference>
<dbReference type="Gene3D" id="3.30.110.110">
    <property type="entry name" value="Mre11, capping domain"/>
    <property type="match status" value="1"/>
</dbReference>
<proteinExistence type="inferred from homology"/>
<dbReference type="GO" id="GO:0008296">
    <property type="term" value="F:3'-5'-DNA exonuclease activity"/>
    <property type="evidence" value="ECO:0007669"/>
    <property type="project" value="InterPro"/>
</dbReference>
<keyword evidence="14 16" id="KW-0539">Nucleus</keyword>
<dbReference type="InterPro" id="IPR038487">
    <property type="entry name" value="Mre11_capping_dom"/>
</dbReference>
<evidence type="ECO:0000256" key="8">
    <source>
        <dbReference type="ARBA" id="ARBA00022759"/>
    </source>
</evidence>
<dbReference type="GO" id="GO:0000724">
    <property type="term" value="P:double-strand break repair via homologous recombination"/>
    <property type="evidence" value="ECO:0007669"/>
    <property type="project" value="TreeGrafter"/>
</dbReference>
<keyword evidence="21" id="KW-0238">DNA-binding</keyword>
<evidence type="ECO:0000256" key="17">
    <source>
        <dbReference type="PIRSR" id="PIRSR000882-1"/>
    </source>
</evidence>
<accession>A0A1Y2F2H3</accession>
<gene>
    <name evidence="21" type="ORF">BCR35DRAFT_111719</name>
</gene>
<sequence length="645" mass="71420">MSSPEPQDGGYLGPTPTLQQAVEPDNCIKILLATDNHIGYAESDPVRGRDSINTFREILQLAIANDVDMLLLAGDLFHENRPSRTALYQTMAALREFTMGPRPVSLEVISEAGFGIKRDESWPTVNYEDENINVGLPIFSIHGNHDDPQGTGAEGALCALDLLTASGFINYFGRLELPGSVDNDEDALEHGLQVKPVLLQKGDTKLALYGIGNIRDERFHFEMRNKRIQMFRPSEDPEDWFNVVLVHQNRVAHGAGRNVVDTAFGDEAHLVVWGHEHDCIERATPQPVSGRPYYIVQPGSSIATSLAKGEAIPKHVSLVKVQGKEFEFEPIRLRSVRPFIFEEFSLAQVQAEDESINLNSKVAVAKYLKSRVNDLIKQANDEWDELHKDDGDEAEERLLPLIRIRVDYSGGPNGDSMYEMGNPQRFGQDFVDRVANPRDIVQFHRRAAAARKKKVEFDNPDEEMVNEALAEEGIEEKMEKLKVSTLVTKYLEAQNLGVLPEGAMQRAVEDFVDKGDKDAISNLLKKCLKLSLQSITANFEPSKEGPEHDDLGEEMEVAKKAAEERYGISTDKKGKGKGKGKADSSDEDEDADMKDDSDRDSMASSVSSSAAKGKKKAPAKKAPAKKTTTTAKGKGKGKANLVSWY</sequence>
<keyword evidence="9 16" id="KW-0227">DNA damage</keyword>
<evidence type="ECO:0000256" key="12">
    <source>
        <dbReference type="ARBA" id="ARBA00023204"/>
    </source>
</evidence>
<dbReference type="PANTHER" id="PTHR10139">
    <property type="entry name" value="DOUBLE-STRAND BREAK REPAIR PROTEIN MRE11"/>
    <property type="match status" value="1"/>
</dbReference>
<evidence type="ECO:0000313" key="22">
    <source>
        <dbReference type="Proteomes" id="UP000193467"/>
    </source>
</evidence>
<evidence type="ECO:0000256" key="7">
    <source>
        <dbReference type="ARBA" id="ARBA00022723"/>
    </source>
</evidence>
<dbReference type="GO" id="GO:0042138">
    <property type="term" value="P:meiotic DNA double-strand break formation"/>
    <property type="evidence" value="ECO:0007669"/>
    <property type="project" value="TreeGrafter"/>
</dbReference>
<dbReference type="FunCoup" id="A0A1Y2F2H3">
    <property type="interactions" value="618"/>
</dbReference>
<keyword evidence="8 16" id="KW-0255">Endonuclease</keyword>
<evidence type="ECO:0000256" key="4">
    <source>
        <dbReference type="ARBA" id="ARBA00009028"/>
    </source>
</evidence>
<dbReference type="Pfam" id="PF04152">
    <property type="entry name" value="Mre11_DNA_bind"/>
    <property type="match status" value="1"/>
</dbReference>
<keyword evidence="5" id="KW-0158">Chromosome</keyword>
<dbReference type="CDD" id="cd00840">
    <property type="entry name" value="MPP_Mre11_N"/>
    <property type="match status" value="1"/>
</dbReference>
<dbReference type="InterPro" id="IPR007281">
    <property type="entry name" value="Mre11_DNA-bd"/>
</dbReference>
<name>A0A1Y2F2H3_9BASI</name>
<evidence type="ECO:0000256" key="11">
    <source>
        <dbReference type="ARBA" id="ARBA00022839"/>
    </source>
</evidence>
<evidence type="ECO:0000256" key="18">
    <source>
        <dbReference type="RuleBase" id="RU003447"/>
    </source>
</evidence>
<dbReference type="GO" id="GO:0031573">
    <property type="term" value="P:mitotic intra-S DNA damage checkpoint signaling"/>
    <property type="evidence" value="ECO:0007669"/>
    <property type="project" value="TreeGrafter"/>
</dbReference>
<keyword evidence="11 16" id="KW-0269">Exonuclease</keyword>
<evidence type="ECO:0000256" key="6">
    <source>
        <dbReference type="ARBA" id="ARBA00022722"/>
    </source>
</evidence>
<dbReference type="InterPro" id="IPR004843">
    <property type="entry name" value="Calcineurin-like_PHP"/>
</dbReference>
<dbReference type="OrthoDB" id="30417at2759"/>
<keyword evidence="7" id="KW-0479">Metal-binding</keyword>
<evidence type="ECO:0000256" key="14">
    <source>
        <dbReference type="ARBA" id="ARBA00023242"/>
    </source>
</evidence>
<dbReference type="STRING" id="106004.A0A1Y2F2H3"/>
<dbReference type="EMBL" id="MCGR01000030">
    <property type="protein sequence ID" value="ORY78071.1"/>
    <property type="molecule type" value="Genomic_DNA"/>
</dbReference>
<dbReference type="GO" id="GO:0000723">
    <property type="term" value="P:telomere maintenance"/>
    <property type="evidence" value="ECO:0007669"/>
    <property type="project" value="TreeGrafter"/>
</dbReference>
<reference evidence="21 22" key="1">
    <citation type="submission" date="2016-07" db="EMBL/GenBank/DDBJ databases">
        <title>Pervasive Adenine N6-methylation of Active Genes in Fungi.</title>
        <authorList>
            <consortium name="DOE Joint Genome Institute"/>
            <person name="Mondo S.J."/>
            <person name="Dannebaum R.O."/>
            <person name="Kuo R.C."/>
            <person name="Labutti K."/>
            <person name="Haridas S."/>
            <person name="Kuo A."/>
            <person name="Salamov A."/>
            <person name="Ahrendt S.R."/>
            <person name="Lipzen A."/>
            <person name="Sullivan W."/>
            <person name="Andreopoulos W.B."/>
            <person name="Clum A."/>
            <person name="Lindquist E."/>
            <person name="Daum C."/>
            <person name="Ramamoorthy G.K."/>
            <person name="Gryganskyi A."/>
            <person name="Culley D."/>
            <person name="Magnuson J.K."/>
            <person name="James T.Y."/>
            <person name="O'Malley M.A."/>
            <person name="Stajich J.E."/>
            <person name="Spatafora J.W."/>
            <person name="Visel A."/>
            <person name="Grigoriev I.V."/>
        </authorList>
    </citation>
    <scope>NUCLEOTIDE SEQUENCE [LARGE SCALE GENOMIC DNA]</scope>
    <source>
        <strain evidence="21 22">62-1032</strain>
    </source>
</reference>
<keyword evidence="15 16" id="KW-0469">Meiosis</keyword>
<dbReference type="PANTHER" id="PTHR10139:SF1">
    <property type="entry name" value="DOUBLE-STRAND BREAK REPAIR PROTEIN MRE11"/>
    <property type="match status" value="1"/>
</dbReference>
<evidence type="ECO:0000256" key="2">
    <source>
        <dbReference type="ARBA" id="ARBA00004123"/>
    </source>
</evidence>
<evidence type="ECO:0000256" key="15">
    <source>
        <dbReference type="ARBA" id="ARBA00023254"/>
    </source>
</evidence>
<keyword evidence="22" id="KW-1185">Reference proteome</keyword>
<dbReference type="InterPro" id="IPR003701">
    <property type="entry name" value="Mre11"/>
</dbReference>
<keyword evidence="12 16" id="KW-0234">DNA repair</keyword>
<evidence type="ECO:0000256" key="16">
    <source>
        <dbReference type="PIRNR" id="PIRNR000882"/>
    </source>
</evidence>
<dbReference type="GO" id="GO:0030145">
    <property type="term" value="F:manganese ion binding"/>
    <property type="evidence" value="ECO:0007669"/>
    <property type="project" value="UniProtKB-UniRule"/>
</dbReference>
<feature type="region of interest" description="Disordered" evidence="19">
    <location>
        <begin position="563"/>
        <end position="645"/>
    </location>
</feature>
<dbReference type="PIRSF" id="PIRSF000882">
    <property type="entry name" value="DSB_repair_MRE11"/>
    <property type="match status" value="1"/>
</dbReference>
<dbReference type="SUPFAM" id="SSF56300">
    <property type="entry name" value="Metallo-dependent phosphatases"/>
    <property type="match status" value="1"/>
</dbReference>
<feature type="compositionally biased region" description="Basic and acidic residues" evidence="19">
    <location>
        <begin position="563"/>
        <end position="573"/>
    </location>
</feature>
<evidence type="ECO:0000256" key="10">
    <source>
        <dbReference type="ARBA" id="ARBA00022801"/>
    </source>
</evidence>
<comment type="subcellular location">
    <subcellularLocation>
        <location evidence="3">Chromosome</location>
    </subcellularLocation>
    <subcellularLocation>
        <location evidence="2 16">Nucleus</location>
    </subcellularLocation>
</comment>
<dbReference type="InterPro" id="IPR041796">
    <property type="entry name" value="Mre11_N"/>
</dbReference>
<evidence type="ECO:0000256" key="13">
    <source>
        <dbReference type="ARBA" id="ARBA00023211"/>
    </source>
</evidence>
<comment type="cofactor">
    <cofactor evidence="1 16">
        <name>Mn(2+)</name>
        <dbReference type="ChEBI" id="CHEBI:29035"/>
    </cofactor>
</comment>
<dbReference type="Proteomes" id="UP000193467">
    <property type="component" value="Unassembled WGS sequence"/>
</dbReference>
<dbReference type="InParanoid" id="A0A1Y2F2H3"/>
<feature type="active site" description="Proton donor" evidence="17">
    <location>
        <position position="145"/>
    </location>
</feature>
<evidence type="ECO:0000256" key="9">
    <source>
        <dbReference type="ARBA" id="ARBA00022763"/>
    </source>
</evidence>
<comment type="similarity">
    <text evidence="4 16 18">Belongs to the MRE11/RAD32 family.</text>
</comment>
<keyword evidence="6 16" id="KW-0540">Nuclease</keyword>
<evidence type="ECO:0000256" key="3">
    <source>
        <dbReference type="ARBA" id="ARBA00004286"/>
    </source>
</evidence>
<feature type="domain" description="Mre11 DNA-binding" evidence="20">
    <location>
        <begin position="326"/>
        <end position="511"/>
    </location>
</feature>
<dbReference type="GO" id="GO:0035861">
    <property type="term" value="C:site of double-strand break"/>
    <property type="evidence" value="ECO:0007669"/>
    <property type="project" value="TreeGrafter"/>
</dbReference>
<dbReference type="GO" id="GO:0000014">
    <property type="term" value="F:single-stranded DNA endodeoxyribonuclease activity"/>
    <property type="evidence" value="ECO:0007669"/>
    <property type="project" value="TreeGrafter"/>
</dbReference>
<organism evidence="21 22">
    <name type="scientific">Leucosporidium creatinivorum</name>
    <dbReference type="NCBI Taxonomy" id="106004"/>
    <lineage>
        <taxon>Eukaryota</taxon>
        <taxon>Fungi</taxon>
        <taxon>Dikarya</taxon>
        <taxon>Basidiomycota</taxon>
        <taxon>Pucciniomycotina</taxon>
        <taxon>Microbotryomycetes</taxon>
        <taxon>Leucosporidiales</taxon>
        <taxon>Leucosporidium</taxon>
    </lineage>
</organism>
<evidence type="ECO:0000256" key="19">
    <source>
        <dbReference type="SAM" id="MobiDB-lite"/>
    </source>
</evidence>
<evidence type="ECO:0000256" key="1">
    <source>
        <dbReference type="ARBA" id="ARBA00001936"/>
    </source>
</evidence>
<dbReference type="GO" id="GO:0003677">
    <property type="term" value="F:DNA binding"/>
    <property type="evidence" value="ECO:0007669"/>
    <property type="project" value="UniProtKB-KW"/>
</dbReference>
<keyword evidence="13 16" id="KW-0464">Manganese</keyword>
<feature type="compositionally biased region" description="Low complexity" evidence="19">
    <location>
        <begin position="602"/>
        <end position="611"/>
    </location>
</feature>
<dbReference type="Pfam" id="PF00149">
    <property type="entry name" value="Metallophos"/>
    <property type="match status" value="1"/>
</dbReference>
<evidence type="ECO:0000259" key="20">
    <source>
        <dbReference type="SMART" id="SM01347"/>
    </source>
</evidence>
<evidence type="ECO:0000313" key="21">
    <source>
        <dbReference type="EMBL" id="ORY78071.1"/>
    </source>
</evidence>
<comment type="caution">
    <text evidence="21">The sequence shown here is derived from an EMBL/GenBank/DDBJ whole genome shotgun (WGS) entry which is preliminary data.</text>
</comment>
<dbReference type="NCBIfam" id="TIGR00583">
    <property type="entry name" value="mre11"/>
    <property type="match status" value="1"/>
</dbReference>
<protein>
    <recommendedName>
        <fullName evidence="16">Double-strand break repair protein</fullName>
    </recommendedName>
</protein>
<dbReference type="GO" id="GO:0006303">
    <property type="term" value="P:double-strand break repair via nonhomologous end joining"/>
    <property type="evidence" value="ECO:0007669"/>
    <property type="project" value="TreeGrafter"/>
</dbReference>
<dbReference type="FunFam" id="3.60.21.10:FF:000011">
    <property type="entry name" value="Double-strand break repair protein"/>
    <property type="match status" value="1"/>
</dbReference>
<evidence type="ECO:0000256" key="5">
    <source>
        <dbReference type="ARBA" id="ARBA00022454"/>
    </source>
</evidence>
<dbReference type="InterPro" id="IPR029052">
    <property type="entry name" value="Metallo-depent_PP-like"/>
</dbReference>
<dbReference type="Gene3D" id="3.60.21.10">
    <property type="match status" value="1"/>
</dbReference>
<dbReference type="SMART" id="SM01347">
    <property type="entry name" value="Mre11_DNA_bind"/>
    <property type="match status" value="1"/>
</dbReference>
<dbReference type="GO" id="GO:0030870">
    <property type="term" value="C:Mre11 complex"/>
    <property type="evidence" value="ECO:0007669"/>
    <property type="project" value="UniProtKB-UniRule"/>
</dbReference>
<keyword evidence="10 16" id="KW-0378">Hydrolase</keyword>
<comment type="function">
    <text evidence="16">Core component of the MRN complex, which plays a central role in double-strand break (DSB) repair, DNA recombination, maintenance of telomere integrity and meiosis. The MRN complex is involved in the repair of DNA double-strand breaks (DSBs) via homologous recombination (HR), an error-free mechanism which primarily occurs during S and G2 phases. The complex (1) mediates the end resection of damaged DNA, which generates proper single-stranded DNA, a key initial steps in HR, and is (2) required for the recruitment of other repair factors and efficient activation of ATM and ATR upon DNA damage. Within the MRN complex, MRE11 possesses both single-strand endonuclease activity and double-strand-specific 3'-5' exonuclease activity. MRE11 first endonucleolytically cleaves the 5' strand at DNA DSB ends to prevent non-homologous end joining (NHEJ) and licence HR. It then generates a single-stranded DNA gap via 3' to 5' exonucleolytic degradation, which is required for single-strand invasion and recombination.</text>
</comment>